<dbReference type="PANTHER" id="PTHR11214:SF378">
    <property type="entry name" value="BETA-1,3-GALACTOSYLTRANSFERASE 4"/>
    <property type="match status" value="1"/>
</dbReference>
<dbReference type="GO" id="GO:0016758">
    <property type="term" value="F:hexosyltransferase activity"/>
    <property type="evidence" value="ECO:0007669"/>
    <property type="project" value="InterPro"/>
</dbReference>
<evidence type="ECO:0000256" key="8">
    <source>
        <dbReference type="ARBA" id="ARBA00023034"/>
    </source>
</evidence>
<keyword evidence="12" id="KW-1185">Reference proteome</keyword>
<evidence type="ECO:0000313" key="11">
    <source>
        <dbReference type="EMBL" id="KAK9406026.1"/>
    </source>
</evidence>
<comment type="caution">
    <text evidence="11">The sequence shown here is derived from an EMBL/GenBank/DDBJ whole genome shotgun (WGS) entry which is preliminary data.</text>
</comment>
<dbReference type="Proteomes" id="UP001474421">
    <property type="component" value="Unassembled WGS sequence"/>
</dbReference>
<evidence type="ECO:0000256" key="7">
    <source>
        <dbReference type="ARBA" id="ARBA00022989"/>
    </source>
</evidence>
<dbReference type="InterPro" id="IPR002659">
    <property type="entry name" value="Glyco_trans_31"/>
</dbReference>
<keyword evidence="5 10" id="KW-0812">Transmembrane</keyword>
<gene>
    <name evidence="11" type="ORF">NXF25_004800</name>
</gene>
<keyword evidence="8 10" id="KW-0333">Golgi apparatus</keyword>
<keyword evidence="6 10" id="KW-0735">Signal-anchor</keyword>
<feature type="transmembrane region" description="Helical" evidence="10">
    <location>
        <begin position="16"/>
        <end position="37"/>
    </location>
</feature>
<proteinExistence type="inferred from homology"/>
<dbReference type="GO" id="GO:0006493">
    <property type="term" value="P:protein O-linked glycosylation"/>
    <property type="evidence" value="ECO:0007669"/>
    <property type="project" value="TreeGrafter"/>
</dbReference>
<evidence type="ECO:0000256" key="5">
    <source>
        <dbReference type="ARBA" id="ARBA00022692"/>
    </source>
</evidence>
<keyword evidence="9 10" id="KW-0472">Membrane</keyword>
<comment type="subcellular location">
    <subcellularLocation>
        <location evidence="1 10">Golgi apparatus membrane</location>
        <topology evidence="1 10">Single-pass type II membrane protein</topology>
    </subcellularLocation>
</comment>
<sequence>MPAAPPHLKCCPRHPLGGLLAGLAALMALTFLVGGGYEELLSHTLPLLLPPLAGDTPFSPLPPSGFLLLPPPCTVLAPWLLVLVASAPGHRAWRVAVRCSWGTVQLGGGRGLHVLFALGLLAEAGLQATLERKAAKHGDLLQGHFTDTYSNLMLKTLVLLGWATAHCPTARFLLKANDDVYLNLPGLAQEL</sequence>
<dbReference type="Pfam" id="PF01762">
    <property type="entry name" value="Galactosyl_T"/>
    <property type="match status" value="1"/>
</dbReference>
<reference evidence="11 12" key="1">
    <citation type="journal article" date="2024" name="Proc. Natl. Acad. Sci. U.S.A.">
        <title>The genetic regulatory architecture and epigenomic basis for age-related changes in rattlesnake venom.</title>
        <authorList>
            <person name="Hogan M.P."/>
            <person name="Holding M.L."/>
            <person name="Nystrom G.S."/>
            <person name="Colston T.J."/>
            <person name="Bartlett D.A."/>
            <person name="Mason A.J."/>
            <person name="Ellsworth S.A."/>
            <person name="Rautsaw R.M."/>
            <person name="Lawrence K.C."/>
            <person name="Strickland J.L."/>
            <person name="He B."/>
            <person name="Fraser P."/>
            <person name="Margres M.J."/>
            <person name="Gilbert D.M."/>
            <person name="Gibbs H.L."/>
            <person name="Parkinson C.L."/>
            <person name="Rokyta D.R."/>
        </authorList>
    </citation>
    <scope>NUCLEOTIDE SEQUENCE [LARGE SCALE GENOMIC DNA]</scope>
    <source>
        <strain evidence="11">DRR0105</strain>
    </source>
</reference>
<keyword evidence="7 10" id="KW-1133">Transmembrane helix</keyword>
<evidence type="ECO:0000256" key="1">
    <source>
        <dbReference type="ARBA" id="ARBA00004323"/>
    </source>
</evidence>
<dbReference type="Gene3D" id="3.90.550.50">
    <property type="match status" value="1"/>
</dbReference>
<keyword evidence="3 10" id="KW-0328">Glycosyltransferase</keyword>
<dbReference type="GO" id="GO:0000139">
    <property type="term" value="C:Golgi membrane"/>
    <property type="evidence" value="ECO:0007669"/>
    <property type="project" value="UniProtKB-SubCell"/>
</dbReference>
<protein>
    <recommendedName>
        <fullName evidence="10">Hexosyltransferase</fullName>
        <ecNumber evidence="10">2.4.1.-</ecNumber>
    </recommendedName>
</protein>
<name>A0AAW1BW50_CROAD</name>
<dbReference type="EMBL" id="JAOTOJ010000002">
    <property type="protein sequence ID" value="KAK9406026.1"/>
    <property type="molecule type" value="Genomic_DNA"/>
</dbReference>
<dbReference type="AlphaFoldDB" id="A0AAW1BW50"/>
<evidence type="ECO:0000256" key="6">
    <source>
        <dbReference type="ARBA" id="ARBA00022968"/>
    </source>
</evidence>
<organism evidence="11 12">
    <name type="scientific">Crotalus adamanteus</name>
    <name type="common">Eastern diamondback rattlesnake</name>
    <dbReference type="NCBI Taxonomy" id="8729"/>
    <lineage>
        <taxon>Eukaryota</taxon>
        <taxon>Metazoa</taxon>
        <taxon>Chordata</taxon>
        <taxon>Craniata</taxon>
        <taxon>Vertebrata</taxon>
        <taxon>Euteleostomi</taxon>
        <taxon>Lepidosauria</taxon>
        <taxon>Squamata</taxon>
        <taxon>Bifurcata</taxon>
        <taxon>Unidentata</taxon>
        <taxon>Episquamata</taxon>
        <taxon>Toxicofera</taxon>
        <taxon>Serpentes</taxon>
        <taxon>Colubroidea</taxon>
        <taxon>Viperidae</taxon>
        <taxon>Crotalinae</taxon>
        <taxon>Crotalus</taxon>
    </lineage>
</organism>
<comment type="similarity">
    <text evidence="2 10">Belongs to the glycosyltransferase 31 family.</text>
</comment>
<dbReference type="PANTHER" id="PTHR11214">
    <property type="entry name" value="BETA-1,3-N-ACETYLGLUCOSAMINYLTRANSFERASE"/>
    <property type="match status" value="1"/>
</dbReference>
<evidence type="ECO:0000256" key="2">
    <source>
        <dbReference type="ARBA" id="ARBA00008661"/>
    </source>
</evidence>
<evidence type="ECO:0000256" key="3">
    <source>
        <dbReference type="ARBA" id="ARBA00022676"/>
    </source>
</evidence>
<evidence type="ECO:0000256" key="10">
    <source>
        <dbReference type="RuleBase" id="RU363063"/>
    </source>
</evidence>
<evidence type="ECO:0000256" key="9">
    <source>
        <dbReference type="ARBA" id="ARBA00023136"/>
    </source>
</evidence>
<evidence type="ECO:0000313" key="12">
    <source>
        <dbReference type="Proteomes" id="UP001474421"/>
    </source>
</evidence>
<dbReference type="EC" id="2.4.1.-" evidence="10"/>
<evidence type="ECO:0000256" key="4">
    <source>
        <dbReference type="ARBA" id="ARBA00022679"/>
    </source>
</evidence>
<keyword evidence="4" id="KW-0808">Transferase</keyword>
<accession>A0AAW1BW50</accession>